<feature type="compositionally biased region" description="Pro residues" evidence="1">
    <location>
        <begin position="468"/>
        <end position="479"/>
    </location>
</feature>
<evidence type="ECO:0000313" key="2">
    <source>
        <dbReference type="EMBL" id="GCB19138.1"/>
    </source>
</evidence>
<dbReference type="InterPro" id="IPR002347">
    <property type="entry name" value="SDR_fam"/>
</dbReference>
<organism evidence="2 3">
    <name type="scientific">Aspergillus awamori</name>
    <name type="common">Black koji mold</name>
    <dbReference type="NCBI Taxonomy" id="105351"/>
    <lineage>
        <taxon>Eukaryota</taxon>
        <taxon>Fungi</taxon>
        <taxon>Dikarya</taxon>
        <taxon>Ascomycota</taxon>
        <taxon>Pezizomycotina</taxon>
        <taxon>Eurotiomycetes</taxon>
        <taxon>Eurotiomycetidae</taxon>
        <taxon>Eurotiales</taxon>
        <taxon>Aspergillaceae</taxon>
        <taxon>Aspergillus</taxon>
    </lineage>
</organism>
<gene>
    <name evidence="2" type="ORF">AAWM_02023</name>
</gene>
<feature type="compositionally biased region" description="Low complexity" evidence="1">
    <location>
        <begin position="587"/>
        <end position="604"/>
    </location>
</feature>
<feature type="compositionally biased region" description="Polar residues" evidence="1">
    <location>
        <begin position="253"/>
        <end position="265"/>
    </location>
</feature>
<evidence type="ECO:0000256" key="1">
    <source>
        <dbReference type="SAM" id="MobiDB-lite"/>
    </source>
</evidence>
<dbReference type="AlphaFoldDB" id="A0A401KII0"/>
<comment type="caution">
    <text evidence="2">The sequence shown here is derived from an EMBL/GenBank/DDBJ whole genome shotgun (WGS) entry which is preliminary data.</text>
</comment>
<feature type="compositionally biased region" description="Basic and acidic residues" evidence="1">
    <location>
        <begin position="607"/>
        <end position="629"/>
    </location>
</feature>
<keyword evidence="3" id="KW-1185">Reference proteome</keyword>
<dbReference type="Proteomes" id="UP000286921">
    <property type="component" value="Unassembled WGS sequence"/>
</dbReference>
<feature type="compositionally biased region" description="Polar residues" evidence="1">
    <location>
        <begin position="630"/>
        <end position="641"/>
    </location>
</feature>
<dbReference type="EMBL" id="BDHI01000002">
    <property type="protein sequence ID" value="GCB19138.1"/>
    <property type="molecule type" value="Genomic_DNA"/>
</dbReference>
<dbReference type="InterPro" id="IPR036291">
    <property type="entry name" value="NAD(P)-bd_dom_sf"/>
</dbReference>
<sequence>MASKPFAIIAGVGPGTGASIARRFAKSYPIVVLARNPANYQPVVDEINSSGGQATGISTDLSDSTGVRSAFEQIKSQFQGSSLAAAVFNSGGGFVRKPFLELTETEFSSGFEGQGKGAFNFAQNVLPLFPAESQGGLKYPPTLIFTGATASVKGSAQFASFAAGKFALRALAQSLAREFGPKGIHVSHVIIDGVIDIPRTKGWVFEKEDAKLDPEAHNHSASSIPSSSKLPPSITTTTTPTKTPHHRSPPSTMSFTSDPPSTGDTSAVLKDPNDPFSRFYPLKVKPELFKRPDPITMYLGFGGQSVWNAVATMNVIRTLDQHQRIANRPLTQAEADATIEHSTARLYHSRIGQPVGVLAGAIVTYKAAQNTEAWKKNFSSEAGLRRVDLLLEGIQKWARANPDTWRKEAIRAGLKTALFAFVGLMLGDGIAGANDINHMMSDSRLKGLWAEARKRRDELRGHVTTGKMPPPVPTTPAPRPTGQEVPKSEEQNLPQQLGDGYGMQSGSDEEAARFGSSTTSWGSETKKVATPADEAPSPSKDGNSDFWDDASPVAAEYRGKDQSMSGESAWERIRRQNNVSAQRETRSTVSRPASSSTASAPAPAYDKPSERELAQAEFDRMLEAERKMSTDSLNTPQQNRSGWWAKWD</sequence>
<reference evidence="2 3" key="1">
    <citation type="submission" date="2016-09" db="EMBL/GenBank/DDBJ databases">
        <title>Aspergillus awamori IFM 58123T.</title>
        <authorList>
            <person name="Kusuya Y."/>
            <person name="Shimizu M."/>
            <person name="Takahashi H."/>
            <person name="Yaguchi T."/>
        </authorList>
    </citation>
    <scope>NUCLEOTIDE SEQUENCE [LARGE SCALE GENOMIC DNA]</scope>
    <source>
        <strain evidence="2 3">IFM 58123</strain>
    </source>
</reference>
<protein>
    <submittedName>
        <fullName evidence="2">Diacetyl reductase [(S)-acetoin forming]</fullName>
    </submittedName>
</protein>
<evidence type="ECO:0000313" key="3">
    <source>
        <dbReference type="Proteomes" id="UP000286921"/>
    </source>
</evidence>
<dbReference type="PANTHER" id="PTHR43431:SF7">
    <property type="entry name" value="OXIDOREDUCTASE, SHORT CHAIN DEHYDROGENASE_REDUCTASE FAMILY (AFU_ORTHOLOGUE AFUA_5G14000)"/>
    <property type="match status" value="1"/>
</dbReference>
<accession>A0A401KII0</accession>
<dbReference type="STRING" id="105351.A0A401KII0"/>
<name>A0A401KII0_ASPAW</name>
<proteinExistence type="predicted"/>
<feature type="compositionally biased region" description="Low complexity" evidence="1">
    <location>
        <begin position="222"/>
        <end position="242"/>
    </location>
</feature>
<dbReference type="Pfam" id="PF00106">
    <property type="entry name" value="adh_short"/>
    <property type="match status" value="1"/>
</dbReference>
<feature type="region of interest" description="Disordered" evidence="1">
    <location>
        <begin position="214"/>
        <end position="272"/>
    </location>
</feature>
<feature type="region of interest" description="Disordered" evidence="1">
    <location>
        <begin position="460"/>
        <end position="648"/>
    </location>
</feature>
<dbReference type="SUPFAM" id="SSF51735">
    <property type="entry name" value="NAD(P)-binding Rossmann-fold domains"/>
    <property type="match status" value="1"/>
</dbReference>
<dbReference type="PANTHER" id="PTHR43431">
    <property type="entry name" value="OXIDOREDUCTASE, SHORT CHAIN DEHYDROGENASE/REDUCTASE FAMILY (AFU_ORTHOLOGUE AFUA_5G14000)"/>
    <property type="match status" value="1"/>
</dbReference>
<dbReference type="Gene3D" id="3.40.50.720">
    <property type="entry name" value="NAD(P)-binding Rossmann-like Domain"/>
    <property type="match status" value="1"/>
</dbReference>